<dbReference type="InParanoid" id="F0YGE4"/>
<protein>
    <recommendedName>
        <fullName evidence="2">tRNA (guanine(46)-N(7))-methyltransferase</fullName>
        <ecNumber evidence="2">2.1.1.33</ecNumber>
    </recommendedName>
</protein>
<reference evidence="8 9" key="1">
    <citation type="journal article" date="2011" name="Proc. Natl. Acad. Sci. U.S.A.">
        <title>Niche of harmful alga Aureococcus anophagefferens revealed through ecogenomics.</title>
        <authorList>
            <person name="Gobler C.J."/>
            <person name="Berry D.L."/>
            <person name="Dyhrman S.T."/>
            <person name="Wilhelm S.W."/>
            <person name="Salamov A."/>
            <person name="Lobanov A.V."/>
            <person name="Zhang Y."/>
            <person name="Collier J.L."/>
            <person name="Wurch L.L."/>
            <person name="Kustka A.B."/>
            <person name="Dill B.D."/>
            <person name="Shah M."/>
            <person name="VerBerkmoes N.C."/>
            <person name="Kuo A."/>
            <person name="Terry A."/>
            <person name="Pangilinan J."/>
            <person name="Lindquist E.A."/>
            <person name="Lucas S."/>
            <person name="Paulsen I.T."/>
            <person name="Hattenrath-Lehmann T.K."/>
            <person name="Talmage S.C."/>
            <person name="Walker E.A."/>
            <person name="Koch F."/>
            <person name="Burson A.M."/>
            <person name="Marcoval M.A."/>
            <person name="Tang Y.Z."/>
            <person name="Lecleir G.R."/>
            <person name="Coyne K.J."/>
            <person name="Berg G.M."/>
            <person name="Bertrand E.M."/>
            <person name="Saito M.A."/>
            <person name="Gladyshev V.N."/>
            <person name="Grigoriev I.V."/>
        </authorList>
    </citation>
    <scope>NUCLEOTIDE SEQUENCE [LARGE SCALE GENOMIC DNA]</scope>
    <source>
        <strain evidence="9">CCMP 1984</strain>
    </source>
</reference>
<dbReference type="InterPro" id="IPR055361">
    <property type="entry name" value="tRNA_methyltr_TrmB_bact"/>
</dbReference>
<dbReference type="EMBL" id="GL833138">
    <property type="protein sequence ID" value="EGB05886.1"/>
    <property type="molecule type" value="Genomic_DNA"/>
</dbReference>
<evidence type="ECO:0000313" key="8">
    <source>
        <dbReference type="EMBL" id="EGB05886.1"/>
    </source>
</evidence>
<dbReference type="PANTHER" id="PTHR23417:SF14">
    <property type="entry name" value="PENTACOTRIPEPTIDE-REPEAT REGION OF PRORP DOMAIN-CONTAINING PROTEIN"/>
    <property type="match status" value="1"/>
</dbReference>
<dbReference type="Pfam" id="PF02390">
    <property type="entry name" value="Methyltransf_4"/>
    <property type="match status" value="1"/>
</dbReference>
<dbReference type="eggNOG" id="KOG3115">
    <property type="taxonomic scope" value="Eukaryota"/>
</dbReference>
<keyword evidence="5" id="KW-0949">S-adenosyl-L-methionine</keyword>
<sequence length="244" mass="27520">MRRSSLLLATLAAHALHLHALEARSFVRRQGHCTKRQRRALRELWPAYGVDVPWNRTIDDVHALYGAPRARAVLDIGFGHGDSLAGMAAARPNDAFFGVEVHRPGVGSALLRCEERELSNVRVARIDAFTLLRDHLAPRGGHFDECCVFFPDPWFKEKDEHRRLIRPAMLDLLAVHLKPGGHLHVATDVDGYARHVEATLAADDRFVEARRATDARPDWRPETQYERRGAARGHAITDLTFALR</sequence>
<feature type="chain" id="PRO_5030168603" description="tRNA (guanine(46)-N(7))-methyltransferase" evidence="7">
    <location>
        <begin position="24"/>
        <end position="244"/>
    </location>
</feature>
<evidence type="ECO:0000256" key="1">
    <source>
        <dbReference type="ARBA" id="ARBA00000142"/>
    </source>
</evidence>
<accession>F0YGE4</accession>
<dbReference type="KEGG" id="aaf:AURANDRAFT_30090"/>
<dbReference type="SUPFAM" id="SSF53335">
    <property type="entry name" value="S-adenosyl-L-methionine-dependent methyltransferases"/>
    <property type="match status" value="1"/>
</dbReference>
<dbReference type="OMA" id="PDPWHKS"/>
<dbReference type="PANTHER" id="PTHR23417">
    <property type="entry name" value="3-DEOXY-D-MANNO-OCTULOSONIC-ACID TRANSFERASE/TRNA GUANINE-N 7 - -METHYLTRANSFERASE"/>
    <property type="match status" value="1"/>
</dbReference>
<evidence type="ECO:0000256" key="4">
    <source>
        <dbReference type="ARBA" id="ARBA00022679"/>
    </source>
</evidence>
<dbReference type="OrthoDB" id="197052at2759"/>
<comment type="catalytic activity">
    <reaction evidence="1">
        <text>guanosine(46) in tRNA + S-adenosyl-L-methionine = N(7)-methylguanosine(46) in tRNA + S-adenosyl-L-homocysteine</text>
        <dbReference type="Rhea" id="RHEA:42708"/>
        <dbReference type="Rhea" id="RHEA-COMP:10188"/>
        <dbReference type="Rhea" id="RHEA-COMP:10189"/>
        <dbReference type="ChEBI" id="CHEBI:57856"/>
        <dbReference type="ChEBI" id="CHEBI:59789"/>
        <dbReference type="ChEBI" id="CHEBI:74269"/>
        <dbReference type="ChEBI" id="CHEBI:74480"/>
        <dbReference type="EC" id="2.1.1.33"/>
    </reaction>
</comment>
<dbReference type="EC" id="2.1.1.33" evidence="2"/>
<evidence type="ECO:0000256" key="6">
    <source>
        <dbReference type="ARBA" id="ARBA00022694"/>
    </source>
</evidence>
<keyword evidence="6" id="KW-0819">tRNA processing</keyword>
<dbReference type="NCBIfam" id="TIGR00091">
    <property type="entry name" value="tRNA (guanosine(46)-N7)-methyltransferase TrmB"/>
    <property type="match status" value="1"/>
</dbReference>
<dbReference type="Proteomes" id="UP000002729">
    <property type="component" value="Unassembled WGS sequence"/>
</dbReference>
<evidence type="ECO:0000256" key="5">
    <source>
        <dbReference type="ARBA" id="ARBA00022691"/>
    </source>
</evidence>
<feature type="signal peptide" evidence="7">
    <location>
        <begin position="1"/>
        <end position="23"/>
    </location>
</feature>
<dbReference type="CDD" id="cd02440">
    <property type="entry name" value="AdoMet_MTases"/>
    <property type="match status" value="1"/>
</dbReference>
<name>F0YGE4_AURAN</name>
<dbReference type="Gene3D" id="3.40.50.150">
    <property type="entry name" value="Vaccinia Virus protein VP39"/>
    <property type="match status" value="1"/>
</dbReference>
<evidence type="ECO:0000256" key="7">
    <source>
        <dbReference type="SAM" id="SignalP"/>
    </source>
</evidence>
<keyword evidence="4" id="KW-0808">Transferase</keyword>
<evidence type="ECO:0000313" key="9">
    <source>
        <dbReference type="Proteomes" id="UP000002729"/>
    </source>
</evidence>
<keyword evidence="7" id="KW-0732">Signal</keyword>
<proteinExistence type="inferred from homology"/>
<organism evidence="9">
    <name type="scientific">Aureococcus anophagefferens</name>
    <name type="common">Harmful bloom alga</name>
    <dbReference type="NCBI Taxonomy" id="44056"/>
    <lineage>
        <taxon>Eukaryota</taxon>
        <taxon>Sar</taxon>
        <taxon>Stramenopiles</taxon>
        <taxon>Ochrophyta</taxon>
        <taxon>Pelagophyceae</taxon>
        <taxon>Pelagomonadales</taxon>
        <taxon>Pelagomonadaceae</taxon>
        <taxon>Aureococcus</taxon>
    </lineage>
</organism>
<gene>
    <name evidence="8" type="ORF">AURANDRAFT_30090</name>
</gene>
<dbReference type="HAMAP" id="MF_01057">
    <property type="entry name" value="tRNA_methyltr_TrmB"/>
    <property type="match status" value="1"/>
</dbReference>
<keyword evidence="3" id="KW-0489">Methyltransferase</keyword>
<keyword evidence="9" id="KW-1185">Reference proteome</keyword>
<evidence type="ECO:0000256" key="3">
    <source>
        <dbReference type="ARBA" id="ARBA00022603"/>
    </source>
</evidence>
<evidence type="ECO:0000256" key="2">
    <source>
        <dbReference type="ARBA" id="ARBA00011977"/>
    </source>
</evidence>
<dbReference type="GeneID" id="20220833"/>
<dbReference type="InterPro" id="IPR029063">
    <property type="entry name" value="SAM-dependent_MTases_sf"/>
</dbReference>
<dbReference type="RefSeq" id="XP_009039429.1">
    <property type="nucleotide sequence ID" value="XM_009041181.1"/>
</dbReference>
<dbReference type="GO" id="GO:0043527">
    <property type="term" value="C:tRNA methyltransferase complex"/>
    <property type="evidence" value="ECO:0007669"/>
    <property type="project" value="TreeGrafter"/>
</dbReference>
<dbReference type="GO" id="GO:0008176">
    <property type="term" value="F:tRNA (guanine(46)-N7)-methyltransferase activity"/>
    <property type="evidence" value="ECO:0007669"/>
    <property type="project" value="UniProtKB-EC"/>
</dbReference>
<dbReference type="AlphaFoldDB" id="F0YGE4"/>
<dbReference type="InterPro" id="IPR003358">
    <property type="entry name" value="tRNA_(Gua-N-7)_MeTrfase_Trmb"/>
</dbReference>
<dbReference type="PROSITE" id="PS51625">
    <property type="entry name" value="SAM_MT_TRMB"/>
    <property type="match status" value="1"/>
</dbReference>